<gene>
    <name evidence="1" type="ORF">G4B88_004264</name>
</gene>
<dbReference type="Proteomes" id="UP000583929">
    <property type="component" value="Unassembled WGS sequence"/>
</dbReference>
<dbReference type="EMBL" id="JAATIQ010000290">
    <property type="protein sequence ID" value="KAF4363964.1"/>
    <property type="molecule type" value="Genomic_DNA"/>
</dbReference>
<sequence length="158" mass="16806">MTETASATVVASSGSRGTLRAPGGRPYLTAGRINALKSLRELNIAEVLTASVHHEAHSFTNGFAVEDIVIAIKNSCMVTFGMFTSRDSPSSRPMSAISHPCCLGDLWCIQRISTTLLHLSGFRGSMLCFRQNGTHKSAKLAASAIASKVRRAPPSSET</sequence>
<dbReference type="AlphaFoldDB" id="A0A7J6EZU9"/>
<comment type="caution">
    <text evidence="1">The sequence shown here is derived from an EMBL/GenBank/DDBJ whole genome shotgun (WGS) entry which is preliminary data.</text>
</comment>
<name>A0A7J6EZU9_CANSA</name>
<proteinExistence type="predicted"/>
<evidence type="ECO:0000313" key="2">
    <source>
        <dbReference type="Proteomes" id="UP000583929"/>
    </source>
</evidence>
<protein>
    <submittedName>
        <fullName evidence="1">Uncharacterized protein</fullName>
    </submittedName>
</protein>
<evidence type="ECO:0000313" key="1">
    <source>
        <dbReference type="EMBL" id="KAF4363964.1"/>
    </source>
</evidence>
<organism evidence="1 2">
    <name type="scientific">Cannabis sativa</name>
    <name type="common">Hemp</name>
    <name type="synonym">Marijuana</name>
    <dbReference type="NCBI Taxonomy" id="3483"/>
    <lineage>
        <taxon>Eukaryota</taxon>
        <taxon>Viridiplantae</taxon>
        <taxon>Streptophyta</taxon>
        <taxon>Embryophyta</taxon>
        <taxon>Tracheophyta</taxon>
        <taxon>Spermatophyta</taxon>
        <taxon>Magnoliopsida</taxon>
        <taxon>eudicotyledons</taxon>
        <taxon>Gunneridae</taxon>
        <taxon>Pentapetalae</taxon>
        <taxon>rosids</taxon>
        <taxon>fabids</taxon>
        <taxon>Rosales</taxon>
        <taxon>Cannabaceae</taxon>
        <taxon>Cannabis</taxon>
    </lineage>
</organism>
<accession>A0A7J6EZU9</accession>
<reference evidence="1 2" key="1">
    <citation type="journal article" date="2020" name="bioRxiv">
        <title>Sequence and annotation of 42 cannabis genomes reveals extensive copy number variation in cannabinoid synthesis and pathogen resistance genes.</title>
        <authorList>
            <person name="Mckernan K.J."/>
            <person name="Helbert Y."/>
            <person name="Kane L.T."/>
            <person name="Ebling H."/>
            <person name="Zhang L."/>
            <person name="Liu B."/>
            <person name="Eaton Z."/>
            <person name="Mclaughlin S."/>
            <person name="Kingan S."/>
            <person name="Baybayan P."/>
            <person name="Concepcion G."/>
            <person name="Jordan M."/>
            <person name="Riva A."/>
            <person name="Barbazuk W."/>
            <person name="Harkins T."/>
        </authorList>
    </citation>
    <scope>NUCLEOTIDE SEQUENCE [LARGE SCALE GENOMIC DNA]</scope>
    <source>
        <strain evidence="2">cv. Jamaican Lion 4</strain>
        <tissue evidence="1">Leaf</tissue>
    </source>
</reference>
<keyword evidence="2" id="KW-1185">Reference proteome</keyword>